<evidence type="ECO:0000313" key="2">
    <source>
        <dbReference type="EMBL" id="CAI4214168.1"/>
    </source>
</evidence>
<feature type="chain" id="PRO_5040136598" evidence="1">
    <location>
        <begin position="21"/>
        <end position="195"/>
    </location>
</feature>
<evidence type="ECO:0000313" key="3">
    <source>
        <dbReference type="Proteomes" id="UP000838763"/>
    </source>
</evidence>
<proteinExistence type="predicted"/>
<sequence length="195" mass="20508">MLSSVSRLLAAALVPAAVLAADQYPANFGDMSIKLELLRSLTGGTAATPYETVYINSSSLVGSGGADGTTYAVDCAEGGEAARRIAEDTDIEFSNRQSSSLYFKFDDDKGGALAIEARERENCLLLGTPDYEAINAKCRTTFPEDFVKQVEAKVAEIYECANEGGSGGDSFAGKMGVPKTMMSVGFLALAAATLW</sequence>
<reference evidence="2" key="1">
    <citation type="submission" date="2022-11" db="EMBL/GenBank/DDBJ databases">
        <authorList>
            <person name="Scott C."/>
            <person name="Bruce N."/>
        </authorList>
    </citation>
    <scope>NUCLEOTIDE SEQUENCE</scope>
</reference>
<feature type="signal peptide" evidence="1">
    <location>
        <begin position="1"/>
        <end position="20"/>
    </location>
</feature>
<comment type="caution">
    <text evidence="2">The sequence shown here is derived from an EMBL/GenBank/DDBJ whole genome shotgun (WGS) entry which is preliminary data.</text>
</comment>
<evidence type="ECO:0000256" key="1">
    <source>
        <dbReference type="SAM" id="SignalP"/>
    </source>
</evidence>
<name>A0A9P1H1H4_9PEZI</name>
<organism evidence="2 3">
    <name type="scientific">Parascedosporium putredinis</name>
    <dbReference type="NCBI Taxonomy" id="1442378"/>
    <lineage>
        <taxon>Eukaryota</taxon>
        <taxon>Fungi</taxon>
        <taxon>Dikarya</taxon>
        <taxon>Ascomycota</taxon>
        <taxon>Pezizomycotina</taxon>
        <taxon>Sordariomycetes</taxon>
        <taxon>Hypocreomycetidae</taxon>
        <taxon>Microascales</taxon>
        <taxon>Microascaceae</taxon>
        <taxon>Parascedosporium</taxon>
    </lineage>
</organism>
<dbReference type="EMBL" id="CALLCH030000010">
    <property type="protein sequence ID" value="CAI4214168.1"/>
    <property type="molecule type" value="Genomic_DNA"/>
</dbReference>
<gene>
    <name evidence="2" type="ORF">PPNO1_LOCUS3901</name>
</gene>
<keyword evidence="3" id="KW-1185">Reference proteome</keyword>
<protein>
    <submittedName>
        <fullName evidence="2">Uncharacterized protein</fullName>
    </submittedName>
</protein>
<dbReference type="AlphaFoldDB" id="A0A9P1H1H4"/>
<keyword evidence="1" id="KW-0732">Signal</keyword>
<dbReference type="Proteomes" id="UP000838763">
    <property type="component" value="Unassembled WGS sequence"/>
</dbReference>
<accession>A0A9P1H1H4</accession>